<dbReference type="OrthoDB" id="6514505at2759"/>
<comment type="caution">
    <text evidence="3">The sequence shown here is derived from an EMBL/GenBank/DDBJ whole genome shotgun (WGS) entry which is preliminary data.</text>
</comment>
<name>A0A6V7GZT2_9HYME</name>
<dbReference type="Gene3D" id="3.40.50.1820">
    <property type="entry name" value="alpha/beta hydrolase"/>
    <property type="match status" value="1"/>
</dbReference>
<evidence type="ECO:0000256" key="1">
    <source>
        <dbReference type="SAM" id="SignalP"/>
    </source>
</evidence>
<gene>
    <name evidence="3" type="ORF">MHI_LOCUS123179</name>
</gene>
<feature type="domain" description="Partial AB-hydrolase lipase" evidence="2">
    <location>
        <begin position="41"/>
        <end position="99"/>
    </location>
</feature>
<evidence type="ECO:0000313" key="3">
    <source>
        <dbReference type="EMBL" id="CAD1469367.1"/>
    </source>
</evidence>
<accession>A0A6V7GZT2</accession>
<dbReference type="Proteomes" id="UP000752696">
    <property type="component" value="Unassembled WGS sequence"/>
</dbReference>
<keyword evidence="4" id="KW-1185">Reference proteome</keyword>
<protein>
    <recommendedName>
        <fullName evidence="2">Partial AB-hydrolase lipase domain-containing protein</fullName>
    </recommendedName>
</protein>
<dbReference type="Pfam" id="PF04083">
    <property type="entry name" value="Abhydro_lipase"/>
    <property type="match status" value="1"/>
</dbReference>
<dbReference type="InterPro" id="IPR006693">
    <property type="entry name" value="AB_hydrolase_lipase"/>
</dbReference>
<dbReference type="SUPFAM" id="SSF53474">
    <property type="entry name" value="alpha/beta-Hydrolases"/>
    <property type="match status" value="1"/>
</dbReference>
<proteinExistence type="predicted"/>
<keyword evidence="1" id="KW-0732">Signal</keyword>
<evidence type="ECO:0000313" key="4">
    <source>
        <dbReference type="Proteomes" id="UP000752696"/>
    </source>
</evidence>
<sequence length="109" mass="12045">MIKKFILCCVLLTTIRVFYLRQCKANDTSDVFFKNQVPTSTEIAQKAGYVVETYEVVTQDGYILQMDRVAGSKKSPPSDNKTAVLLLHGMLDCSITWLVAGPEVGLGIV</sequence>
<organism evidence="3 4">
    <name type="scientific">Heterotrigona itama</name>
    <dbReference type="NCBI Taxonomy" id="395501"/>
    <lineage>
        <taxon>Eukaryota</taxon>
        <taxon>Metazoa</taxon>
        <taxon>Ecdysozoa</taxon>
        <taxon>Arthropoda</taxon>
        <taxon>Hexapoda</taxon>
        <taxon>Insecta</taxon>
        <taxon>Pterygota</taxon>
        <taxon>Neoptera</taxon>
        <taxon>Endopterygota</taxon>
        <taxon>Hymenoptera</taxon>
        <taxon>Apocrita</taxon>
        <taxon>Aculeata</taxon>
        <taxon>Apoidea</taxon>
        <taxon>Anthophila</taxon>
        <taxon>Apidae</taxon>
        <taxon>Heterotrigona</taxon>
    </lineage>
</organism>
<feature type="non-terminal residue" evidence="3">
    <location>
        <position position="1"/>
    </location>
</feature>
<feature type="signal peptide" evidence="1">
    <location>
        <begin position="1"/>
        <end position="25"/>
    </location>
</feature>
<dbReference type="AlphaFoldDB" id="A0A6V7GZT2"/>
<evidence type="ECO:0000259" key="2">
    <source>
        <dbReference type="Pfam" id="PF04083"/>
    </source>
</evidence>
<dbReference type="InterPro" id="IPR029058">
    <property type="entry name" value="AB_hydrolase_fold"/>
</dbReference>
<feature type="chain" id="PRO_5027935646" description="Partial AB-hydrolase lipase domain-containing protein" evidence="1">
    <location>
        <begin position="26"/>
        <end position="109"/>
    </location>
</feature>
<reference evidence="3" key="1">
    <citation type="submission" date="2020-07" db="EMBL/GenBank/DDBJ databases">
        <authorList>
            <person name="Nazaruddin N."/>
        </authorList>
    </citation>
    <scope>NUCLEOTIDE SEQUENCE</scope>
</reference>
<dbReference type="EMBL" id="CAJDYZ010002250">
    <property type="protein sequence ID" value="CAD1469367.1"/>
    <property type="molecule type" value="Genomic_DNA"/>
</dbReference>
<dbReference type="GO" id="GO:0006629">
    <property type="term" value="P:lipid metabolic process"/>
    <property type="evidence" value="ECO:0007669"/>
    <property type="project" value="InterPro"/>
</dbReference>
<dbReference type="PANTHER" id="PTHR11005">
    <property type="entry name" value="LYSOSOMAL ACID LIPASE-RELATED"/>
    <property type="match status" value="1"/>
</dbReference>